<comment type="caution">
    <text evidence="6">The sequence shown here is derived from an EMBL/GenBank/DDBJ whole genome shotgun (WGS) entry which is preliminary data.</text>
</comment>
<proteinExistence type="predicted"/>
<organism evidence="6 7">
    <name type="scientific">Hevea brasiliensis</name>
    <name type="common">Para rubber tree</name>
    <name type="synonym">Siphonia brasiliensis</name>
    <dbReference type="NCBI Taxonomy" id="3981"/>
    <lineage>
        <taxon>Eukaryota</taxon>
        <taxon>Viridiplantae</taxon>
        <taxon>Streptophyta</taxon>
        <taxon>Embryophyta</taxon>
        <taxon>Tracheophyta</taxon>
        <taxon>Spermatophyta</taxon>
        <taxon>Magnoliopsida</taxon>
        <taxon>eudicotyledons</taxon>
        <taxon>Gunneridae</taxon>
        <taxon>Pentapetalae</taxon>
        <taxon>rosids</taxon>
        <taxon>fabids</taxon>
        <taxon>Malpighiales</taxon>
        <taxon>Euphorbiaceae</taxon>
        <taxon>Crotonoideae</taxon>
        <taxon>Micrandreae</taxon>
        <taxon>Hevea</taxon>
    </lineage>
</organism>
<evidence type="ECO:0000256" key="5">
    <source>
        <dbReference type="SAM" id="Phobius"/>
    </source>
</evidence>
<evidence type="ECO:0000313" key="7">
    <source>
        <dbReference type="Proteomes" id="UP000467840"/>
    </source>
</evidence>
<evidence type="ECO:0008006" key="8">
    <source>
        <dbReference type="Google" id="ProtNLM"/>
    </source>
</evidence>
<keyword evidence="2 5" id="KW-0812">Transmembrane</keyword>
<keyword evidence="3 5" id="KW-1133">Transmembrane helix</keyword>
<protein>
    <recommendedName>
        <fullName evidence="8">WAT1-related protein</fullName>
    </recommendedName>
</protein>
<accession>A0A6A6M822</accession>
<dbReference type="GO" id="GO:0016020">
    <property type="term" value="C:membrane"/>
    <property type="evidence" value="ECO:0007669"/>
    <property type="project" value="InterPro"/>
</dbReference>
<dbReference type="InterPro" id="IPR037185">
    <property type="entry name" value="EmrE-like"/>
</dbReference>
<evidence type="ECO:0000313" key="6">
    <source>
        <dbReference type="EMBL" id="KAF2308573.1"/>
    </source>
</evidence>
<dbReference type="AlphaFoldDB" id="A0A6A6M822"/>
<feature type="transmembrane region" description="Helical" evidence="5">
    <location>
        <begin position="73"/>
        <end position="92"/>
    </location>
</feature>
<feature type="transmembrane region" description="Helical" evidence="5">
    <location>
        <begin position="112"/>
        <end position="135"/>
    </location>
</feature>
<feature type="transmembrane region" description="Helical" evidence="5">
    <location>
        <begin position="44"/>
        <end position="61"/>
    </location>
</feature>
<keyword evidence="4 5" id="KW-0472">Membrane</keyword>
<gene>
    <name evidence="6" type="ORF">GH714_010841</name>
</gene>
<evidence type="ECO:0000256" key="1">
    <source>
        <dbReference type="ARBA" id="ARBA00004141"/>
    </source>
</evidence>
<reference evidence="6 7" key="1">
    <citation type="journal article" date="2020" name="Mol. Plant">
        <title>The Chromosome-Based Rubber Tree Genome Provides New Insights into Spurge Genome Evolution and Rubber Biosynthesis.</title>
        <authorList>
            <person name="Liu J."/>
            <person name="Shi C."/>
            <person name="Shi C.C."/>
            <person name="Li W."/>
            <person name="Zhang Q.J."/>
            <person name="Zhang Y."/>
            <person name="Li K."/>
            <person name="Lu H.F."/>
            <person name="Shi C."/>
            <person name="Zhu S.T."/>
            <person name="Xiao Z.Y."/>
            <person name="Nan H."/>
            <person name="Yue Y."/>
            <person name="Zhu X.G."/>
            <person name="Wu Y."/>
            <person name="Hong X.N."/>
            <person name="Fan G.Y."/>
            <person name="Tong Y."/>
            <person name="Zhang D."/>
            <person name="Mao C.L."/>
            <person name="Liu Y.L."/>
            <person name="Hao S.J."/>
            <person name="Liu W.Q."/>
            <person name="Lv M.Q."/>
            <person name="Zhang H.B."/>
            <person name="Liu Y."/>
            <person name="Hu-Tang G.R."/>
            <person name="Wang J.P."/>
            <person name="Wang J.H."/>
            <person name="Sun Y.H."/>
            <person name="Ni S.B."/>
            <person name="Chen W.B."/>
            <person name="Zhang X.C."/>
            <person name="Jiao Y.N."/>
            <person name="Eichler E.E."/>
            <person name="Li G.H."/>
            <person name="Liu X."/>
            <person name="Gao L.Z."/>
        </authorList>
    </citation>
    <scope>NUCLEOTIDE SEQUENCE [LARGE SCALE GENOMIC DNA]</scope>
    <source>
        <strain evidence="7">cv. GT1</strain>
        <tissue evidence="6">Leaf</tissue>
    </source>
</reference>
<dbReference type="InterPro" id="IPR030184">
    <property type="entry name" value="WAT1-related"/>
</dbReference>
<name>A0A6A6M822_HEVBR</name>
<evidence type="ECO:0000256" key="4">
    <source>
        <dbReference type="ARBA" id="ARBA00023136"/>
    </source>
</evidence>
<comment type="subcellular location">
    <subcellularLocation>
        <location evidence="1">Membrane</location>
        <topology evidence="1">Multi-pass membrane protein</topology>
    </subcellularLocation>
</comment>
<keyword evidence="7" id="KW-1185">Reference proteome</keyword>
<dbReference type="SUPFAM" id="SSF103481">
    <property type="entry name" value="Multidrug resistance efflux transporter EmrE"/>
    <property type="match status" value="1"/>
</dbReference>
<dbReference type="PANTHER" id="PTHR31218">
    <property type="entry name" value="WAT1-RELATED PROTEIN"/>
    <property type="match status" value="1"/>
</dbReference>
<sequence>MELASRIWNLAPFAAMIAVECTDVGVSTISKAALAQGMSKYVSVVYYNALATLILLPYFIFHRKKRAPITLSLLVIFFLLALNGSTGQILFLTAVKLSSPTLSSAMANLIPIFTFLLALITSVVGSIIIALGFTVSCGDK</sequence>
<evidence type="ECO:0000256" key="2">
    <source>
        <dbReference type="ARBA" id="ARBA00022692"/>
    </source>
</evidence>
<dbReference type="Proteomes" id="UP000467840">
    <property type="component" value="Chromosome 17"/>
</dbReference>
<dbReference type="EMBL" id="JAAGAX010000007">
    <property type="protein sequence ID" value="KAF2308573.1"/>
    <property type="molecule type" value="Genomic_DNA"/>
</dbReference>
<evidence type="ECO:0000256" key="3">
    <source>
        <dbReference type="ARBA" id="ARBA00022989"/>
    </source>
</evidence>
<dbReference type="GO" id="GO:0022857">
    <property type="term" value="F:transmembrane transporter activity"/>
    <property type="evidence" value="ECO:0007669"/>
    <property type="project" value="InterPro"/>
</dbReference>